<dbReference type="Pfam" id="PF07293">
    <property type="entry name" value="DUF1450"/>
    <property type="match status" value="1"/>
</dbReference>
<gene>
    <name evidence="1" type="ORF">SAMN05216231_0481</name>
</gene>
<accession>A0A1H0Y7Z1</accession>
<name>A0A1H0Y7Z1_9BACI</name>
<protein>
    <submittedName>
        <fullName evidence="1">Uncharacterized protein YuzB, UPF0349 family</fullName>
    </submittedName>
</protein>
<keyword evidence="2" id="KW-1185">Reference proteome</keyword>
<evidence type="ECO:0000313" key="2">
    <source>
        <dbReference type="Proteomes" id="UP000199444"/>
    </source>
</evidence>
<dbReference type="AlphaFoldDB" id="A0A1H0Y7Z1"/>
<dbReference type="InterPro" id="IPR009910">
    <property type="entry name" value="DUF1450"/>
</dbReference>
<reference evidence="1 2" key="1">
    <citation type="submission" date="2016-10" db="EMBL/GenBank/DDBJ databases">
        <authorList>
            <person name="de Groot N.N."/>
        </authorList>
    </citation>
    <scope>NUCLEOTIDE SEQUENCE [LARGE SCALE GENOMIC DNA]</scope>
    <source>
        <strain evidence="1 2">CGMCC 1.10449</strain>
    </source>
</reference>
<dbReference type="Proteomes" id="UP000199444">
    <property type="component" value="Unassembled WGS sequence"/>
</dbReference>
<proteinExistence type="predicted"/>
<dbReference type="EMBL" id="FNKD01000001">
    <property type="protein sequence ID" value="SDQ11230.1"/>
    <property type="molecule type" value="Genomic_DNA"/>
</dbReference>
<organism evidence="1 2">
    <name type="scientific">Virgibacillus salinus</name>
    <dbReference type="NCBI Taxonomy" id="553311"/>
    <lineage>
        <taxon>Bacteria</taxon>
        <taxon>Bacillati</taxon>
        <taxon>Bacillota</taxon>
        <taxon>Bacilli</taxon>
        <taxon>Bacillales</taxon>
        <taxon>Bacillaceae</taxon>
        <taxon>Virgibacillus</taxon>
    </lineage>
</organism>
<sequence>MLQLVESINYSDIRKKVIAMGIVVVEVCDGNAITTLDIEDIIEKEFPEVAVLMNECLSFCGLCRVKPYALVNNKRVFGNTPEECLDKIRSAIKEELAVYQ</sequence>
<dbReference type="STRING" id="553311.SAMN05216231_0481"/>
<evidence type="ECO:0000313" key="1">
    <source>
        <dbReference type="EMBL" id="SDQ11230.1"/>
    </source>
</evidence>